<dbReference type="PROSITE" id="PS51737">
    <property type="entry name" value="RECOMBINASE_DNA_BIND"/>
    <property type="match status" value="1"/>
</dbReference>
<dbReference type="Gene3D" id="3.90.1750.20">
    <property type="entry name" value="Putative Large Serine Recombinase, Chain B, Domain 2"/>
    <property type="match status" value="1"/>
</dbReference>
<organism evidence="3 4">
    <name type="scientific">Nocardia aobensis</name>
    <dbReference type="NCBI Taxonomy" id="257277"/>
    <lineage>
        <taxon>Bacteria</taxon>
        <taxon>Bacillati</taxon>
        <taxon>Actinomycetota</taxon>
        <taxon>Actinomycetes</taxon>
        <taxon>Mycobacteriales</taxon>
        <taxon>Nocardiaceae</taxon>
        <taxon>Nocardia</taxon>
    </lineage>
</organism>
<dbReference type="EMBL" id="JBIAMT010000002">
    <property type="protein sequence ID" value="MFF0496443.1"/>
    <property type="molecule type" value="Genomic_DNA"/>
</dbReference>
<evidence type="ECO:0000259" key="2">
    <source>
        <dbReference type="PROSITE" id="PS51737"/>
    </source>
</evidence>
<dbReference type="InterPro" id="IPR025827">
    <property type="entry name" value="Zn_ribbon_recom_dom"/>
</dbReference>
<reference evidence="3 4" key="1">
    <citation type="submission" date="2024-10" db="EMBL/GenBank/DDBJ databases">
        <title>The Natural Products Discovery Center: Release of the First 8490 Sequenced Strains for Exploring Actinobacteria Biosynthetic Diversity.</title>
        <authorList>
            <person name="Kalkreuter E."/>
            <person name="Kautsar S.A."/>
            <person name="Yang D."/>
            <person name="Bader C.D."/>
            <person name="Teijaro C.N."/>
            <person name="Fluegel L."/>
            <person name="Davis C.M."/>
            <person name="Simpson J.R."/>
            <person name="Lauterbach L."/>
            <person name="Steele A.D."/>
            <person name="Gui C."/>
            <person name="Meng S."/>
            <person name="Li G."/>
            <person name="Viehrig K."/>
            <person name="Ye F."/>
            <person name="Su P."/>
            <person name="Kiefer A.F."/>
            <person name="Nichols A."/>
            <person name="Cepeda A.J."/>
            <person name="Yan W."/>
            <person name="Fan B."/>
            <person name="Jiang Y."/>
            <person name="Adhikari A."/>
            <person name="Zheng C.-J."/>
            <person name="Schuster L."/>
            <person name="Cowan T.M."/>
            <person name="Smanski M.J."/>
            <person name="Chevrette M.G."/>
            <person name="De Carvalho L.P.S."/>
            <person name="Shen B."/>
        </authorList>
    </citation>
    <scope>NUCLEOTIDE SEQUENCE [LARGE SCALE GENOMIC DNA]</scope>
    <source>
        <strain evidence="3 4">NPDC004119</strain>
    </source>
</reference>
<dbReference type="PANTHER" id="PTHR30461">
    <property type="entry name" value="DNA-INVERTASE FROM LAMBDOID PROPHAGE"/>
    <property type="match status" value="1"/>
</dbReference>
<proteinExistence type="predicted"/>
<evidence type="ECO:0000313" key="4">
    <source>
        <dbReference type="Proteomes" id="UP001601442"/>
    </source>
</evidence>
<dbReference type="Pfam" id="PF13408">
    <property type="entry name" value="Zn_ribbon_recom"/>
    <property type="match status" value="1"/>
</dbReference>
<dbReference type="InterPro" id="IPR011109">
    <property type="entry name" value="DNA_bind_recombinase_dom"/>
</dbReference>
<feature type="coiled-coil region" evidence="1">
    <location>
        <begin position="389"/>
        <end position="448"/>
    </location>
</feature>
<feature type="domain" description="Recombinase" evidence="2">
    <location>
        <begin position="169"/>
        <end position="288"/>
    </location>
</feature>
<dbReference type="InterPro" id="IPR036162">
    <property type="entry name" value="Resolvase-like_N_sf"/>
</dbReference>
<dbReference type="InterPro" id="IPR038109">
    <property type="entry name" value="DNA_bind_recomb_sf"/>
</dbReference>
<dbReference type="Pfam" id="PF00239">
    <property type="entry name" value="Resolvase"/>
    <property type="match status" value="1"/>
</dbReference>
<comment type="caution">
    <text evidence="3">The sequence shown here is derived from an EMBL/GenBank/DDBJ whole genome shotgun (WGS) entry which is preliminary data.</text>
</comment>
<gene>
    <name evidence="3" type="ORF">ACFYU5_08575</name>
</gene>
<dbReference type="SMART" id="SM00857">
    <property type="entry name" value="Resolvase"/>
    <property type="match status" value="1"/>
</dbReference>
<evidence type="ECO:0000313" key="3">
    <source>
        <dbReference type="EMBL" id="MFF0496443.1"/>
    </source>
</evidence>
<accession>A0ABW6P1G1</accession>
<dbReference type="PANTHER" id="PTHR30461:SF23">
    <property type="entry name" value="DNA RECOMBINASE-RELATED"/>
    <property type="match status" value="1"/>
</dbReference>
<dbReference type="SUPFAM" id="SSF53041">
    <property type="entry name" value="Resolvase-like"/>
    <property type="match status" value="1"/>
</dbReference>
<protein>
    <submittedName>
        <fullName evidence="3">Recombinase family protein</fullName>
    </submittedName>
</protein>
<keyword evidence="1" id="KW-0175">Coiled coil</keyword>
<dbReference type="RefSeq" id="WP_387391740.1">
    <property type="nucleotide sequence ID" value="NZ_JBIAMT010000002.1"/>
</dbReference>
<dbReference type="Gene3D" id="3.40.50.1390">
    <property type="entry name" value="Resolvase, N-terminal catalytic domain"/>
    <property type="match status" value="1"/>
</dbReference>
<dbReference type="InterPro" id="IPR006119">
    <property type="entry name" value="Resolv_N"/>
</dbReference>
<evidence type="ECO:0000256" key="1">
    <source>
        <dbReference type="SAM" id="Coils"/>
    </source>
</evidence>
<keyword evidence="4" id="KW-1185">Reference proteome</keyword>
<name>A0ABW6P1G1_9NOCA</name>
<dbReference type="Proteomes" id="UP001601442">
    <property type="component" value="Unassembled WGS sequence"/>
</dbReference>
<dbReference type="InterPro" id="IPR050639">
    <property type="entry name" value="SSR_resolvase"/>
</dbReference>
<sequence length="559" mass="63289">MNGTVALAVAYLRVSDKKQLNTAIDIDPDGNSIATQRTIVEQRAQTLPAQIVQEFVEPGVSAQSIEKRPAFQRMLTYLQQNPQIKYVIVYMRSRAFRNYIDAAITKRQLDLLGVKLISAKEDFGDGIYGDMMAAITDIFNDTQNRLSGQDISTKMLNKAMNGGTCSRAKLGYVNARITVEGRQVNTIKTDEERASLVVRAWELYATGDYSIEDLEAAMADMGLTSRPTGARPNPRPVSAATLHNMLRDPYYVGYVTWKGQIYPGRHEPLIDHELFERVQNVLRKRSGNGTRDRIHAHYLKGWLFCARCRDEDTTARLVYNVSTGRNRVRYAYFVCRRSKQGLCDLPHLPAETVEEAILDHYRTLQLPTDFATTTRRLLEQVVSDEQNTTRELHANLNRQMKELDQSEDRLVDLLADGSMPQAKVRMKLIEIKAQRNRIEAALTNTSEELSVGTTVLRHALDLIADPYSLYLDAGPDVRRLLNETFFECFYIDDLEDATTLRITDDKTAMFADLHSAARNHPNRASDKTRTNRRDAHLRAVTVSNKEVLVVPAGFEPATK</sequence>
<dbReference type="Pfam" id="PF07508">
    <property type="entry name" value="Recombinase"/>
    <property type="match status" value="1"/>
</dbReference>
<dbReference type="CDD" id="cd00338">
    <property type="entry name" value="Ser_Recombinase"/>
    <property type="match status" value="1"/>
</dbReference>